<dbReference type="EMBL" id="NHSJ01000039">
    <property type="protein sequence ID" value="PPQ32406.1"/>
    <property type="molecule type" value="Genomic_DNA"/>
</dbReference>
<dbReference type="Proteomes" id="UP000239089">
    <property type="component" value="Unassembled WGS sequence"/>
</dbReference>
<proteinExistence type="predicted"/>
<dbReference type="AlphaFoldDB" id="A0A2S6NCS0"/>
<comment type="caution">
    <text evidence="1">The sequence shown here is derived from an EMBL/GenBank/DDBJ whole genome shotgun (WGS) entry which is preliminary data.</text>
</comment>
<dbReference type="RefSeq" id="WP_104506862.1">
    <property type="nucleotide sequence ID" value="NZ_JACIGC010000001.1"/>
</dbReference>
<protein>
    <recommendedName>
        <fullName evidence="3">DUF466 domain-containing protein</fullName>
    </recommendedName>
</protein>
<accession>A0A2S6NCS0</accession>
<organism evidence="1 2">
    <name type="scientific">Rhodoblastus sphagnicola</name>
    <dbReference type="NCBI Taxonomy" id="333368"/>
    <lineage>
        <taxon>Bacteria</taxon>
        <taxon>Pseudomonadati</taxon>
        <taxon>Pseudomonadota</taxon>
        <taxon>Alphaproteobacteria</taxon>
        <taxon>Hyphomicrobiales</taxon>
        <taxon>Rhodoblastaceae</taxon>
        <taxon>Rhodoblastus</taxon>
    </lineage>
</organism>
<dbReference type="PANTHER" id="PTHR38453">
    <property type="entry name" value="CYTOPLASMIC PROTEIN-RELATED"/>
    <property type="match status" value="1"/>
</dbReference>
<sequence length="71" mass="7902">MPVCCPPRLKAIGKSLRQTAALMCGQPDYDAYVAHVARTHPGQPAMSRTEFFRNREDRRFGVGNASGFRCC</sequence>
<evidence type="ECO:0008006" key="3">
    <source>
        <dbReference type="Google" id="ProtNLM"/>
    </source>
</evidence>
<dbReference type="PANTHER" id="PTHR38453:SF1">
    <property type="entry name" value="CYTOPLASMIC PROTEIN"/>
    <property type="match status" value="1"/>
</dbReference>
<dbReference type="InterPro" id="IPR007423">
    <property type="entry name" value="Sel_put"/>
</dbReference>
<reference evidence="1 2" key="1">
    <citation type="journal article" date="2018" name="Arch. Microbiol.">
        <title>New insights into the metabolic potential of the phototrophic purple bacterium Rhodopila globiformis DSM 161(T) from its draft genome sequence and evidence for a vanadium-dependent nitrogenase.</title>
        <authorList>
            <person name="Imhoff J.F."/>
            <person name="Rahn T."/>
            <person name="Kunzel S."/>
            <person name="Neulinger S.C."/>
        </authorList>
    </citation>
    <scope>NUCLEOTIDE SEQUENCE [LARGE SCALE GENOMIC DNA]</scope>
    <source>
        <strain evidence="1 2">DSM 16996</strain>
    </source>
</reference>
<dbReference type="Pfam" id="PF04328">
    <property type="entry name" value="Sel_put"/>
    <property type="match status" value="1"/>
</dbReference>
<evidence type="ECO:0000313" key="2">
    <source>
        <dbReference type="Proteomes" id="UP000239089"/>
    </source>
</evidence>
<keyword evidence="2" id="KW-1185">Reference proteome</keyword>
<dbReference type="OrthoDB" id="9814284at2"/>
<gene>
    <name evidence="1" type="ORF">CCR94_05410</name>
</gene>
<name>A0A2S6NCS0_9HYPH</name>
<evidence type="ECO:0000313" key="1">
    <source>
        <dbReference type="EMBL" id="PPQ32406.1"/>
    </source>
</evidence>